<feature type="domain" description="Increased DNA methylation 1 C-terminal" evidence="1">
    <location>
        <begin position="35"/>
        <end position="83"/>
    </location>
</feature>
<dbReference type="PANTHER" id="PTHR47025">
    <property type="entry name" value="AUTOIMMUNE REGULATOR"/>
    <property type="match status" value="1"/>
</dbReference>
<dbReference type="EMBL" id="CAKMRJ010001478">
    <property type="protein sequence ID" value="CAH1424275.1"/>
    <property type="molecule type" value="Genomic_DNA"/>
</dbReference>
<dbReference type="AlphaFoldDB" id="A0AAU9MQM2"/>
<dbReference type="PANTHER" id="PTHR47025:SF26">
    <property type="entry name" value="ZINC FINGER, RING_FYVE_PHD-TYPE, ACYL-COA N-ACYLTRANSFERASE, JAS TPL-BINDING DOMAIN PROTEIN-RELATED"/>
    <property type="match status" value="1"/>
</dbReference>
<dbReference type="GO" id="GO:0005634">
    <property type="term" value="C:nucleus"/>
    <property type="evidence" value="ECO:0007669"/>
    <property type="project" value="TreeGrafter"/>
</dbReference>
<evidence type="ECO:0000313" key="2">
    <source>
        <dbReference type="EMBL" id="CAH1424275.1"/>
    </source>
</evidence>
<dbReference type="InterPro" id="IPR056511">
    <property type="entry name" value="IDM1_C"/>
</dbReference>
<dbReference type="GO" id="GO:0042393">
    <property type="term" value="F:histone binding"/>
    <property type="evidence" value="ECO:0007669"/>
    <property type="project" value="TreeGrafter"/>
</dbReference>
<evidence type="ECO:0000259" key="1">
    <source>
        <dbReference type="Pfam" id="PF23209"/>
    </source>
</evidence>
<dbReference type="Proteomes" id="UP001157418">
    <property type="component" value="Unassembled WGS sequence"/>
</dbReference>
<keyword evidence="3" id="KW-1185">Reference proteome</keyword>
<accession>A0AAU9MQM2</accession>
<proteinExistence type="predicted"/>
<name>A0AAU9MQM2_9ASTR</name>
<gene>
    <name evidence="2" type="ORF">LVIROSA_LOCUS11493</name>
</gene>
<organism evidence="2 3">
    <name type="scientific">Lactuca virosa</name>
    <dbReference type="NCBI Taxonomy" id="75947"/>
    <lineage>
        <taxon>Eukaryota</taxon>
        <taxon>Viridiplantae</taxon>
        <taxon>Streptophyta</taxon>
        <taxon>Embryophyta</taxon>
        <taxon>Tracheophyta</taxon>
        <taxon>Spermatophyta</taxon>
        <taxon>Magnoliopsida</taxon>
        <taxon>eudicotyledons</taxon>
        <taxon>Gunneridae</taxon>
        <taxon>Pentapetalae</taxon>
        <taxon>asterids</taxon>
        <taxon>campanulids</taxon>
        <taxon>Asterales</taxon>
        <taxon>Asteraceae</taxon>
        <taxon>Cichorioideae</taxon>
        <taxon>Cichorieae</taxon>
        <taxon>Lactucinae</taxon>
        <taxon>Lactuca</taxon>
    </lineage>
</organism>
<reference evidence="2 3" key="1">
    <citation type="submission" date="2022-01" db="EMBL/GenBank/DDBJ databases">
        <authorList>
            <person name="Xiong W."/>
            <person name="Schranz E."/>
        </authorList>
    </citation>
    <scope>NUCLEOTIDE SEQUENCE [LARGE SCALE GENOMIC DNA]</scope>
</reference>
<sequence>MGLISNSEMKWIVLHGKDVSDENKVLLSQAVDIFHGYFQLFFNCFEKLLAYLKVKKMVVLAAEDVESMWIQKFGFEKVTQLRIDINCSISRNMFVRKGGVGASRWSHFSRWFPFQSFLCRSKLRNE</sequence>
<dbReference type="GO" id="GO:0000977">
    <property type="term" value="F:RNA polymerase II transcription regulatory region sequence-specific DNA binding"/>
    <property type="evidence" value="ECO:0007669"/>
    <property type="project" value="TreeGrafter"/>
</dbReference>
<dbReference type="GO" id="GO:0003682">
    <property type="term" value="F:chromatin binding"/>
    <property type="evidence" value="ECO:0007669"/>
    <property type="project" value="TreeGrafter"/>
</dbReference>
<protein>
    <recommendedName>
        <fullName evidence="1">Increased DNA methylation 1 C-terminal domain-containing protein</fullName>
    </recommendedName>
</protein>
<dbReference type="GO" id="GO:0045944">
    <property type="term" value="P:positive regulation of transcription by RNA polymerase II"/>
    <property type="evidence" value="ECO:0007669"/>
    <property type="project" value="TreeGrafter"/>
</dbReference>
<comment type="caution">
    <text evidence="2">The sequence shown here is derived from an EMBL/GenBank/DDBJ whole genome shotgun (WGS) entry which is preliminary data.</text>
</comment>
<evidence type="ECO:0000313" key="3">
    <source>
        <dbReference type="Proteomes" id="UP001157418"/>
    </source>
</evidence>
<dbReference type="Pfam" id="PF23209">
    <property type="entry name" value="IDM1_C"/>
    <property type="match status" value="1"/>
</dbReference>